<dbReference type="Proteomes" id="UP000237481">
    <property type="component" value="Unassembled WGS sequence"/>
</dbReference>
<keyword evidence="2" id="KW-1185">Reference proteome</keyword>
<protein>
    <submittedName>
        <fullName evidence="1">Uncharacterized protein</fullName>
    </submittedName>
</protein>
<evidence type="ECO:0000313" key="2">
    <source>
        <dbReference type="Proteomes" id="UP000237481"/>
    </source>
</evidence>
<dbReference type="EMBL" id="PKSG01000294">
    <property type="protein sequence ID" value="POR36894.1"/>
    <property type="molecule type" value="Genomic_DNA"/>
</dbReference>
<feature type="non-terminal residue" evidence="1">
    <location>
        <position position="1"/>
    </location>
</feature>
<organism evidence="1 2">
    <name type="scientific">Tolypocladium paradoxum</name>
    <dbReference type="NCBI Taxonomy" id="94208"/>
    <lineage>
        <taxon>Eukaryota</taxon>
        <taxon>Fungi</taxon>
        <taxon>Dikarya</taxon>
        <taxon>Ascomycota</taxon>
        <taxon>Pezizomycotina</taxon>
        <taxon>Sordariomycetes</taxon>
        <taxon>Hypocreomycetidae</taxon>
        <taxon>Hypocreales</taxon>
        <taxon>Ophiocordycipitaceae</taxon>
        <taxon>Tolypocladium</taxon>
    </lineage>
</organism>
<sequence>LLNLRAPRQPLLSPVLNPAIVTTATHLPPTPSPLSDRTCLAHTKPSPFFYQNKPHSKCLAVASLAARPLAPRTPNPVLPKPVSRSLLAVSIVFCERATMLSVSVLVHPCIWLPSSSIWLPKSSSWLATLLVITRKHASSPAICSWPSETMRS</sequence>
<reference evidence="1 2" key="1">
    <citation type="submission" date="2018-01" db="EMBL/GenBank/DDBJ databases">
        <title>Harnessing the power of phylogenomics to disentangle the directionality and signatures of interkingdom host jumping in the parasitic fungal genus Tolypocladium.</title>
        <authorList>
            <person name="Quandt C.A."/>
            <person name="Patterson W."/>
            <person name="Spatafora J.W."/>
        </authorList>
    </citation>
    <scope>NUCLEOTIDE SEQUENCE [LARGE SCALE GENOMIC DNA]</scope>
    <source>
        <strain evidence="1 2">NRBC 100945</strain>
    </source>
</reference>
<evidence type="ECO:0000313" key="1">
    <source>
        <dbReference type="EMBL" id="POR36894.1"/>
    </source>
</evidence>
<proteinExistence type="predicted"/>
<comment type="caution">
    <text evidence="1">The sequence shown here is derived from an EMBL/GenBank/DDBJ whole genome shotgun (WGS) entry which is preliminary data.</text>
</comment>
<gene>
    <name evidence="1" type="ORF">TPAR_02897</name>
</gene>
<name>A0A2S4L388_9HYPO</name>
<accession>A0A2S4L388</accession>
<dbReference type="AlphaFoldDB" id="A0A2S4L388"/>